<reference evidence="3" key="1">
    <citation type="journal article" date="2019" name="Int. J. Syst. Evol. Microbiol.">
        <title>The Global Catalogue of Microorganisms (GCM) 10K type strain sequencing project: providing services to taxonomists for standard genome sequencing and annotation.</title>
        <authorList>
            <consortium name="The Broad Institute Genomics Platform"/>
            <consortium name="The Broad Institute Genome Sequencing Center for Infectious Disease"/>
            <person name="Wu L."/>
            <person name="Ma J."/>
        </authorList>
    </citation>
    <scope>NUCLEOTIDE SEQUENCE [LARGE SCALE GENOMIC DNA]</scope>
    <source>
        <strain evidence="3">CCM 8950</strain>
    </source>
</reference>
<name>A0ABW1T974_9LACO</name>
<gene>
    <name evidence="2" type="ORF">ACFP1H_03110</name>
</gene>
<feature type="transmembrane region" description="Helical" evidence="1">
    <location>
        <begin position="39"/>
        <end position="61"/>
    </location>
</feature>
<keyword evidence="1" id="KW-1133">Transmembrane helix</keyword>
<feature type="transmembrane region" description="Helical" evidence="1">
    <location>
        <begin position="172"/>
        <end position="190"/>
    </location>
</feature>
<feature type="transmembrane region" description="Helical" evidence="1">
    <location>
        <begin position="6"/>
        <end position="27"/>
    </location>
</feature>
<evidence type="ECO:0000313" key="3">
    <source>
        <dbReference type="Proteomes" id="UP001596190"/>
    </source>
</evidence>
<organism evidence="2 3">
    <name type="scientific">Secundilactobacillus hailunensis</name>
    <dbReference type="NCBI Taxonomy" id="2559923"/>
    <lineage>
        <taxon>Bacteria</taxon>
        <taxon>Bacillati</taxon>
        <taxon>Bacillota</taxon>
        <taxon>Bacilli</taxon>
        <taxon>Lactobacillales</taxon>
        <taxon>Lactobacillaceae</taxon>
        <taxon>Secundilactobacillus</taxon>
    </lineage>
</organism>
<dbReference type="Proteomes" id="UP001596190">
    <property type="component" value="Unassembled WGS sequence"/>
</dbReference>
<dbReference type="InterPro" id="IPR004676">
    <property type="entry name" value="Cd-R_transporter"/>
</dbReference>
<comment type="caution">
    <text evidence="2">The sequence shown here is derived from an EMBL/GenBank/DDBJ whole genome shotgun (WGS) entry which is preliminary data.</text>
</comment>
<feature type="transmembrane region" description="Helical" evidence="1">
    <location>
        <begin position="107"/>
        <end position="131"/>
    </location>
</feature>
<keyword evidence="3" id="KW-1185">Reference proteome</keyword>
<evidence type="ECO:0000313" key="2">
    <source>
        <dbReference type="EMBL" id="MFC6253591.1"/>
    </source>
</evidence>
<proteinExistence type="predicted"/>
<feature type="transmembrane region" description="Helical" evidence="1">
    <location>
        <begin position="137"/>
        <end position="160"/>
    </location>
</feature>
<evidence type="ECO:0000256" key="1">
    <source>
        <dbReference type="SAM" id="Phobius"/>
    </source>
</evidence>
<feature type="transmembrane region" description="Helical" evidence="1">
    <location>
        <begin position="67"/>
        <end position="86"/>
    </location>
</feature>
<dbReference type="Pfam" id="PF03596">
    <property type="entry name" value="Cad"/>
    <property type="match status" value="1"/>
</dbReference>
<sequence length="202" mass="22623">MSHLIISGIVAYTSANVDYLIILMLIFGRTKQWHERFSVFLGDLLGSALVVLVALVMAFILHFIPSLWMLGLLGLVPIWMGVRLAFNGSDDDDRATVDQTLNAKRKLFWNVVLITIATSADNLSIFVPLFVTLRANGIVIILATFLVMLIVFCFVGYGMVKLPTIALLLENYGRWITSAVYIGLGLYVMWNNGTFRFLMNLL</sequence>
<protein>
    <submittedName>
        <fullName evidence="2">Cadmium resistance transporter</fullName>
    </submittedName>
</protein>
<dbReference type="EMBL" id="JBHSSA010000031">
    <property type="protein sequence ID" value="MFC6253591.1"/>
    <property type="molecule type" value="Genomic_DNA"/>
</dbReference>
<dbReference type="RefSeq" id="WP_171001152.1">
    <property type="nucleotide sequence ID" value="NZ_BJDO01000003.1"/>
</dbReference>
<keyword evidence="1" id="KW-0472">Membrane</keyword>
<accession>A0ABW1T974</accession>
<keyword evidence="1" id="KW-0812">Transmembrane</keyword>